<dbReference type="Proteomes" id="UP001165082">
    <property type="component" value="Unassembled WGS sequence"/>
</dbReference>
<evidence type="ECO:0000313" key="5">
    <source>
        <dbReference type="Proteomes" id="UP001165082"/>
    </source>
</evidence>
<dbReference type="InterPro" id="IPR015915">
    <property type="entry name" value="Kelch-typ_b-propeller"/>
</dbReference>
<dbReference type="SUPFAM" id="SSF117281">
    <property type="entry name" value="Kelch motif"/>
    <property type="match status" value="2"/>
</dbReference>
<reference evidence="4" key="1">
    <citation type="submission" date="2022-07" db="EMBL/GenBank/DDBJ databases">
        <title>Genome analysis of Parmales, a sister group of diatoms, reveals the evolutionary specialization of diatoms from phago-mixotrophs to photoautotrophs.</title>
        <authorList>
            <person name="Ban H."/>
            <person name="Sato S."/>
            <person name="Yoshikawa S."/>
            <person name="Kazumasa Y."/>
            <person name="Nakamura Y."/>
            <person name="Ichinomiya M."/>
            <person name="Saitoh K."/>
            <person name="Sato N."/>
            <person name="Blanc-Mathieu R."/>
            <person name="Endo H."/>
            <person name="Kuwata A."/>
            <person name="Ogata H."/>
        </authorList>
    </citation>
    <scope>NUCLEOTIDE SEQUENCE</scope>
</reference>
<dbReference type="Gene3D" id="2.60.40.10">
    <property type="entry name" value="Immunoglobulins"/>
    <property type="match status" value="4"/>
</dbReference>
<dbReference type="PANTHER" id="PTHR13817:SF73">
    <property type="entry name" value="FIBRONECTIN TYPE-III DOMAIN-CONTAINING PROTEIN"/>
    <property type="match status" value="1"/>
</dbReference>
<evidence type="ECO:0000313" key="4">
    <source>
        <dbReference type="EMBL" id="GMH66175.1"/>
    </source>
</evidence>
<evidence type="ECO:0000256" key="2">
    <source>
        <dbReference type="SAM" id="MobiDB-lite"/>
    </source>
</evidence>
<feature type="compositionally biased region" description="Polar residues" evidence="2">
    <location>
        <begin position="1226"/>
        <end position="1237"/>
    </location>
</feature>
<accession>A0A9W7AEA7</accession>
<dbReference type="Gene3D" id="2.120.10.80">
    <property type="entry name" value="Kelch-type beta propeller"/>
    <property type="match status" value="2"/>
</dbReference>
<dbReference type="PANTHER" id="PTHR13817">
    <property type="entry name" value="TITIN"/>
    <property type="match status" value="1"/>
</dbReference>
<feature type="region of interest" description="Disordered" evidence="2">
    <location>
        <begin position="1203"/>
        <end position="1237"/>
    </location>
</feature>
<keyword evidence="5" id="KW-1185">Reference proteome</keyword>
<dbReference type="InterPro" id="IPR050964">
    <property type="entry name" value="Striated_Muscle_Regulatory"/>
</dbReference>
<dbReference type="OrthoDB" id="73403at2759"/>
<dbReference type="SMART" id="SM00060">
    <property type="entry name" value="FN3"/>
    <property type="match status" value="4"/>
</dbReference>
<dbReference type="SUPFAM" id="SSF49265">
    <property type="entry name" value="Fibronectin type III"/>
    <property type="match status" value="3"/>
</dbReference>
<protein>
    <recommendedName>
        <fullName evidence="3">Fibronectin type-III domain-containing protein</fullName>
    </recommendedName>
</protein>
<feature type="domain" description="Fibronectin type-III" evidence="3">
    <location>
        <begin position="402"/>
        <end position="506"/>
    </location>
</feature>
<gene>
    <name evidence="4" type="ORF">TrRE_jg5821</name>
</gene>
<evidence type="ECO:0000259" key="3">
    <source>
        <dbReference type="PROSITE" id="PS50853"/>
    </source>
</evidence>
<dbReference type="InterPro" id="IPR013783">
    <property type="entry name" value="Ig-like_fold"/>
</dbReference>
<keyword evidence="1" id="KW-0677">Repeat</keyword>
<dbReference type="InterPro" id="IPR003961">
    <property type="entry name" value="FN3_dom"/>
</dbReference>
<feature type="domain" description="Fibronectin type-III" evidence="3">
    <location>
        <begin position="287"/>
        <end position="398"/>
    </location>
</feature>
<dbReference type="InterPro" id="IPR036116">
    <property type="entry name" value="FN3_sf"/>
</dbReference>
<dbReference type="CDD" id="cd00063">
    <property type="entry name" value="FN3"/>
    <property type="match status" value="3"/>
</dbReference>
<proteinExistence type="predicted"/>
<dbReference type="PROSITE" id="PS50853">
    <property type="entry name" value="FN3"/>
    <property type="match status" value="2"/>
</dbReference>
<evidence type="ECO:0000256" key="1">
    <source>
        <dbReference type="ARBA" id="ARBA00022737"/>
    </source>
</evidence>
<comment type="caution">
    <text evidence="4">The sequence shown here is derived from an EMBL/GenBank/DDBJ whole genome shotgun (WGS) entry which is preliminary data.</text>
</comment>
<dbReference type="Pfam" id="PF01344">
    <property type="entry name" value="Kelch_1"/>
    <property type="match status" value="1"/>
</dbReference>
<sequence>MKVYWESDQTSTTSPIRAYQLEYAVLDNVKSIVDTSAQDAASSIDFEVYATDIGLTTKGNTVQILTIQADSTLNGADTYKLGFPYGTEKTMQPLYDSESYTTTGPIRVDSTSAQLKAALEQVENIQSVEVIRCDEVSTDSGQSGWTAQCPFDGVGGYTYKIRFDAVGDLELNERTGQLQPLASHDLPLLQVYRNFISAPWSGTGSQISIRYLDTSNMHPSVCYQDPLSFPFQLLHPCHYEVKNLLPHSRYIFRLRVLTEDHLSTGHYSDPGTPSTLVVTPRILAPSRPITPHLSIASDTTISVVVKAAPSDLRKFSPHPSITSFEVQSSASIEPNIWTTFEPSAPVTVTFREDNPGISSATLSDLSPNSSHRFRVRAVNSVGPGTWSNPSRYYSTLSGVPGAPSAPSLSGSTSSSVTIDWAPPANDFGAAITEYEVQYRKYSRLNGDEDKWFTNVAKVDPVMVPETKEVQTFTTKVDGASSVTSGSFWLSFDGEVSSALAFNAAEDDVKDKLEESTSSISSVTVRRFSPNNVYSVSDVDGCYTWIVEFSFVEENLRSKGTHPYFALHKSTLDGTWSGQGGRVQFARVKEASPASTKGTLSASVERLDEYSPYDFRTRAKNDRGWGPWSSPLLNQRTLSLTASYVFPGDRAKSEVTTTDNTMSIAASGRTAALTTDPDYQGSVGMGGLENTDGGDGMVVIVSYGEGQVEPARSFFYYTGTPQIYQVPDNSGFEPTFSNTERFIDVKIWGAGGGGGHGGRGATAGDRINSPSSVYSQGGGGGYVIARLRVASGEALTVVVGGGGSQRIEEKVGGQGGFNGGGDGGNGIDGGGGGGGGGLSAVMRGSVTLAAAGGGGGGGSTDYCCGHGGGGGGSVAETGQASGSNTPLDLSADGGVKGVVRNDFTADDYVSGSSSVAGLDGRDGEGMPPLHEHIDRGFAPNASYEVLSSGGGGGSLANADAGGLPGTSGSYKVDLTGELNFHGYGDTTKNTVNMLTGSGVSIVALPGQSMLGGRGADGKEGGGGGGGGWWGGGGGGSGVDGAGGGGGCGFIDYTAVWNPGVTRNNGRIVREKMQTPDVFAVKFDSFSVQWDRGHNSSFYLFDVRAYDIELSKSRQGAGGEEGASCTEEWYTYAHLRVGRDEVVDKIEVTDLESETMYCVRLRAVGLKKGLSEHSDVVTVVTEKEPENEWEVVGARRLKEVHRGRGDASDVLSRPHIHPDVETLGGNKGTNADRTFNTPNEKIGVAPSPRMGATLLEFGGSFESQGGDARHDLFLFGGMTEGDKCDDAGSTDTLSLGDEDSGVAASQCRKEAGVNNDLWWLDASTGVWKNVFENDASVTVGGTSPVGREGHSASKMGDGTIVVFGGKTLESGDAMGSGKNLFLGDMWELSRGRVRDEVLTYTGGTNPYGPALPYTLKEGNEEYFVVNASFTEDLLGSSSESEGELCVEDISVEVSITHACSKSLTLGLFGPGPYTGDKNFSPENRGSRAGLFGLHPAGIDCSKSVNLLNTVFDDAGLEGGVWESYAEAPWTGSHRALEGLREKFVGMKVNGEWTLEVYDSEVDGTGGTLDEFKIHFKVKPCVEKFVWTEISSRECRQTYSSGGSGSGLVYEGCGGSDSAVRAGSSSSSAGPIPRFRHSAVAIDNVMYVIGGEGGGQLTDIWRYDKSSDDWFELNADVKTPSWYGRQLSVTPYGILGFGGKVRDAEWGYEGRVWHYNLGTGLWNILGKSEQGLGGSVGVKAMEWRATGTNKNIPYPEVEEEAPQPHRLSSVVGLGFDRAGAGGGGNRRVLFGTSAEPMVVLFGGDVGLSRAKYNNDLRVLRLRNLAEDRNDGRYEEEREELCGFRLEAGGTADNFWTASCGSGGGGGSVCEVREILIRAWCLGEYQTVGGNLL</sequence>
<name>A0A9W7AEA7_9STRA</name>
<organism evidence="4 5">
    <name type="scientific">Triparma retinervis</name>
    <dbReference type="NCBI Taxonomy" id="2557542"/>
    <lineage>
        <taxon>Eukaryota</taxon>
        <taxon>Sar</taxon>
        <taxon>Stramenopiles</taxon>
        <taxon>Ochrophyta</taxon>
        <taxon>Bolidophyceae</taxon>
        <taxon>Parmales</taxon>
        <taxon>Triparmaceae</taxon>
        <taxon>Triparma</taxon>
    </lineage>
</organism>
<dbReference type="InterPro" id="IPR006652">
    <property type="entry name" value="Kelch_1"/>
</dbReference>
<dbReference type="EMBL" id="BRXZ01001237">
    <property type="protein sequence ID" value="GMH66175.1"/>
    <property type="molecule type" value="Genomic_DNA"/>
</dbReference>